<dbReference type="OrthoDB" id="239262at2759"/>
<evidence type="ECO:0000313" key="10">
    <source>
        <dbReference type="EMBL" id="PWN23719.1"/>
    </source>
</evidence>
<dbReference type="GO" id="GO:0005739">
    <property type="term" value="C:mitochondrion"/>
    <property type="evidence" value="ECO:0007669"/>
    <property type="project" value="TreeGrafter"/>
</dbReference>
<dbReference type="RefSeq" id="XP_025350879.1">
    <property type="nucleotide sequence ID" value="XM_025491325.1"/>
</dbReference>
<dbReference type="InterPro" id="IPR036314">
    <property type="entry name" value="SOD_C_sf"/>
</dbReference>
<keyword evidence="3" id="KW-0049">Antioxidant</keyword>
<dbReference type="EC" id="1.15.1.1" evidence="7"/>
<dbReference type="InterPro" id="IPR019831">
    <property type="entry name" value="Mn/Fe_SOD_N"/>
</dbReference>
<dbReference type="AlphaFoldDB" id="A0A316UER2"/>
<sequence length="224" mass="24757">MLRTGLARSAALVAPQRASTLAAGSRLKHTLPKLPYEYNALEPHISAQIMELHHSKHHNTYVTNLNNAEETLNNALAKNDVKGTIASQSAIKFNGGGHVNHSLFWLNLAPPKDGGGELPNGQLKAAIEKQYGDLEALKKKMNAQALAIQGSGWAWLGYDPSTSTLDIITTKDQDPLLSHVPLIGIDMWEHGFYLQHLNNKAAYLEEIWKVINWNTAEERLKQAK</sequence>
<evidence type="ECO:0000313" key="11">
    <source>
        <dbReference type="Proteomes" id="UP000245942"/>
    </source>
</evidence>
<proteinExistence type="inferred from homology"/>
<evidence type="ECO:0000256" key="5">
    <source>
        <dbReference type="ARBA" id="ARBA00049204"/>
    </source>
</evidence>
<dbReference type="Gene3D" id="1.10.287.990">
    <property type="entry name" value="Fe,Mn superoxide dismutase (SOD) domain"/>
    <property type="match status" value="1"/>
</dbReference>
<evidence type="ECO:0000256" key="1">
    <source>
        <dbReference type="ARBA" id="ARBA00008714"/>
    </source>
</evidence>
<evidence type="ECO:0000256" key="6">
    <source>
        <dbReference type="PIRSR" id="PIRSR000349-1"/>
    </source>
</evidence>
<evidence type="ECO:0000259" key="8">
    <source>
        <dbReference type="Pfam" id="PF00081"/>
    </source>
</evidence>
<evidence type="ECO:0000256" key="2">
    <source>
        <dbReference type="ARBA" id="ARBA00022723"/>
    </source>
</evidence>
<dbReference type="EMBL" id="KZ819321">
    <property type="protein sequence ID" value="PWN23719.1"/>
    <property type="molecule type" value="Genomic_DNA"/>
</dbReference>
<dbReference type="Proteomes" id="UP000245942">
    <property type="component" value="Unassembled WGS sequence"/>
</dbReference>
<dbReference type="GO" id="GO:0030145">
    <property type="term" value="F:manganese ion binding"/>
    <property type="evidence" value="ECO:0007669"/>
    <property type="project" value="TreeGrafter"/>
</dbReference>
<dbReference type="InterPro" id="IPR019832">
    <property type="entry name" value="Mn/Fe_SOD_C"/>
</dbReference>
<feature type="binding site" evidence="6">
    <location>
        <position position="101"/>
    </location>
    <ligand>
        <name>Mn(2+)</name>
        <dbReference type="ChEBI" id="CHEBI:29035"/>
    </ligand>
</feature>
<evidence type="ECO:0000256" key="3">
    <source>
        <dbReference type="ARBA" id="ARBA00022862"/>
    </source>
</evidence>
<keyword evidence="2 6" id="KW-0479">Metal-binding</keyword>
<protein>
    <recommendedName>
        <fullName evidence="7">Superoxide dismutase</fullName>
        <ecNumber evidence="7">1.15.1.1</ecNumber>
    </recommendedName>
</protein>
<dbReference type="Pfam" id="PF00081">
    <property type="entry name" value="Sod_Fe_N"/>
    <property type="match status" value="1"/>
</dbReference>
<dbReference type="FunFam" id="1.10.287.990:FF:000001">
    <property type="entry name" value="Superoxide dismutase"/>
    <property type="match status" value="1"/>
</dbReference>
<dbReference type="PRINTS" id="PR01703">
    <property type="entry name" value="MNSODISMTASE"/>
</dbReference>
<dbReference type="SUPFAM" id="SSF54719">
    <property type="entry name" value="Fe,Mn superoxide dismutase (SOD), C-terminal domain"/>
    <property type="match status" value="1"/>
</dbReference>
<reference evidence="10 11" key="1">
    <citation type="journal article" date="2018" name="Mol. Biol. Evol.">
        <title>Broad Genomic Sampling Reveals a Smut Pathogenic Ancestry of the Fungal Clade Ustilaginomycotina.</title>
        <authorList>
            <person name="Kijpornyongpan T."/>
            <person name="Mondo S.J."/>
            <person name="Barry K."/>
            <person name="Sandor L."/>
            <person name="Lee J."/>
            <person name="Lipzen A."/>
            <person name="Pangilinan J."/>
            <person name="LaButti K."/>
            <person name="Hainaut M."/>
            <person name="Henrissat B."/>
            <person name="Grigoriev I.V."/>
            <person name="Spatafora J.W."/>
            <person name="Aime M.C."/>
        </authorList>
    </citation>
    <scope>NUCLEOTIDE SEQUENCE [LARGE SCALE GENOMIC DNA]</scope>
    <source>
        <strain evidence="10 11">MCA 4718</strain>
    </source>
</reference>
<feature type="domain" description="Manganese/iron superoxide dismutase C-terminal" evidence="9">
    <location>
        <begin position="119"/>
        <end position="219"/>
    </location>
</feature>
<dbReference type="Pfam" id="PF02777">
    <property type="entry name" value="Sod_Fe_C"/>
    <property type="match status" value="1"/>
</dbReference>
<evidence type="ECO:0000256" key="4">
    <source>
        <dbReference type="ARBA" id="ARBA00023002"/>
    </source>
</evidence>
<dbReference type="PANTHER" id="PTHR11404:SF6">
    <property type="entry name" value="SUPEROXIDE DISMUTASE [MN], MITOCHONDRIAL"/>
    <property type="match status" value="1"/>
</dbReference>
<feature type="domain" description="Manganese/iron superoxide dismutase N-terminal" evidence="8">
    <location>
        <begin position="28"/>
        <end position="108"/>
    </location>
</feature>
<dbReference type="STRING" id="1684307.A0A316UER2"/>
<evidence type="ECO:0000259" key="9">
    <source>
        <dbReference type="Pfam" id="PF02777"/>
    </source>
</evidence>
<dbReference type="GO" id="GO:0004784">
    <property type="term" value="F:superoxide dismutase activity"/>
    <property type="evidence" value="ECO:0007669"/>
    <property type="project" value="UniProtKB-EC"/>
</dbReference>
<dbReference type="InterPro" id="IPR001189">
    <property type="entry name" value="Mn/Fe_SOD"/>
</dbReference>
<dbReference type="InterPro" id="IPR036324">
    <property type="entry name" value="Mn/Fe_SOD_N_sf"/>
</dbReference>
<dbReference type="Gene3D" id="3.55.40.20">
    <property type="entry name" value="Iron/manganese superoxide dismutase, C-terminal domain"/>
    <property type="match status" value="1"/>
</dbReference>
<comment type="function">
    <text evidence="7">Destroys radicals which are normally produced within the cells and which are toxic to biological systems.</text>
</comment>
<gene>
    <name evidence="10" type="ORF">BCV69DRAFT_279644</name>
</gene>
<feature type="binding site" evidence="6">
    <location>
        <position position="53"/>
    </location>
    <ligand>
        <name>Mn(2+)</name>
        <dbReference type="ChEBI" id="CHEBI:29035"/>
    </ligand>
</feature>
<comment type="similarity">
    <text evidence="1 7">Belongs to the iron/manganese superoxide dismutase family.</text>
</comment>
<dbReference type="PIRSF" id="PIRSF000349">
    <property type="entry name" value="SODismutase"/>
    <property type="match status" value="1"/>
</dbReference>
<dbReference type="FunFam" id="3.55.40.20:FF:000004">
    <property type="entry name" value="Superoxide dismutase [Fe]"/>
    <property type="match status" value="1"/>
</dbReference>
<organism evidence="10 11">
    <name type="scientific">Pseudomicrostroma glucosiphilum</name>
    <dbReference type="NCBI Taxonomy" id="1684307"/>
    <lineage>
        <taxon>Eukaryota</taxon>
        <taxon>Fungi</taxon>
        <taxon>Dikarya</taxon>
        <taxon>Basidiomycota</taxon>
        <taxon>Ustilaginomycotina</taxon>
        <taxon>Exobasidiomycetes</taxon>
        <taxon>Microstromatales</taxon>
        <taxon>Microstromatales incertae sedis</taxon>
        <taxon>Pseudomicrostroma</taxon>
    </lineage>
</organism>
<feature type="binding site" evidence="6">
    <location>
        <position position="190"/>
    </location>
    <ligand>
        <name>Mn(2+)</name>
        <dbReference type="ChEBI" id="CHEBI:29035"/>
    </ligand>
</feature>
<accession>A0A316UER2</accession>
<comment type="catalytic activity">
    <reaction evidence="5 7">
        <text>2 superoxide + 2 H(+) = H2O2 + O2</text>
        <dbReference type="Rhea" id="RHEA:20696"/>
        <dbReference type="ChEBI" id="CHEBI:15378"/>
        <dbReference type="ChEBI" id="CHEBI:15379"/>
        <dbReference type="ChEBI" id="CHEBI:16240"/>
        <dbReference type="ChEBI" id="CHEBI:18421"/>
        <dbReference type="EC" id="1.15.1.1"/>
    </reaction>
</comment>
<keyword evidence="4 7" id="KW-0560">Oxidoreductase</keyword>
<keyword evidence="11" id="KW-1185">Reference proteome</keyword>
<evidence type="ECO:0000256" key="7">
    <source>
        <dbReference type="RuleBase" id="RU000414"/>
    </source>
</evidence>
<name>A0A316UER2_9BASI</name>
<dbReference type="PANTHER" id="PTHR11404">
    <property type="entry name" value="SUPEROXIDE DISMUTASE 2"/>
    <property type="match status" value="1"/>
</dbReference>
<dbReference type="GeneID" id="37013059"/>
<feature type="binding site" evidence="6">
    <location>
        <position position="186"/>
    </location>
    <ligand>
        <name>Mn(2+)</name>
        <dbReference type="ChEBI" id="CHEBI:29035"/>
    </ligand>
</feature>
<dbReference type="InterPro" id="IPR050265">
    <property type="entry name" value="Fe/Mn_Superoxide_Dismutase"/>
</dbReference>
<dbReference type="SUPFAM" id="SSF46609">
    <property type="entry name" value="Fe,Mn superoxide dismutase (SOD), N-terminal domain"/>
    <property type="match status" value="1"/>
</dbReference>